<comment type="caution">
    <text evidence="3">The sequence shown here is derived from an EMBL/GenBank/DDBJ whole genome shotgun (WGS) entry which is preliminary data.</text>
</comment>
<keyword evidence="4" id="KW-1185">Reference proteome</keyword>
<accession>A0A4R6PAN0</accession>
<evidence type="ECO:0000313" key="3">
    <source>
        <dbReference type="EMBL" id="TDP33259.1"/>
    </source>
</evidence>
<feature type="domain" description="Type II secretion system protein GspB C-terminal" evidence="2">
    <location>
        <begin position="179"/>
        <end position="237"/>
    </location>
</feature>
<dbReference type="InterPro" id="IPR032389">
    <property type="entry name" value="GspB_C"/>
</dbReference>
<dbReference type="AlphaFoldDB" id="A0A4R6PAN0"/>
<keyword evidence="1" id="KW-0812">Transmembrane</keyword>
<dbReference type="Proteomes" id="UP000295531">
    <property type="component" value="Unassembled WGS sequence"/>
</dbReference>
<organism evidence="3 4">
    <name type="scientific">Idiomarina aquatica</name>
    <dbReference type="NCBI Taxonomy" id="1327752"/>
    <lineage>
        <taxon>Bacteria</taxon>
        <taxon>Pseudomonadati</taxon>
        <taxon>Pseudomonadota</taxon>
        <taxon>Gammaproteobacteria</taxon>
        <taxon>Alteromonadales</taxon>
        <taxon>Idiomarinaceae</taxon>
        <taxon>Idiomarina</taxon>
    </lineage>
</organism>
<evidence type="ECO:0000313" key="4">
    <source>
        <dbReference type="Proteomes" id="UP000295531"/>
    </source>
</evidence>
<evidence type="ECO:0000256" key="1">
    <source>
        <dbReference type="SAM" id="Phobius"/>
    </source>
</evidence>
<feature type="transmembrane region" description="Helical" evidence="1">
    <location>
        <begin position="38"/>
        <end position="59"/>
    </location>
</feature>
<dbReference type="RefSeq" id="WP_133539567.1">
    <property type="nucleotide sequence ID" value="NZ_SNXI01000007.1"/>
</dbReference>
<keyword evidence="1" id="KW-1133">Transmembrane helix</keyword>
<reference evidence="3 4" key="1">
    <citation type="submission" date="2019-03" db="EMBL/GenBank/DDBJ databases">
        <title>Freshwater and sediment microbial communities from various areas in North America, analyzing microbe dynamics in response to fracking.</title>
        <authorList>
            <person name="Lamendella R."/>
        </authorList>
    </citation>
    <scope>NUCLEOTIDE SEQUENCE [LARGE SCALE GENOMIC DNA]</scope>
    <source>
        <strain evidence="3 4">18_TX</strain>
    </source>
</reference>
<sequence>MSSLLKALKQQQSPLVSQRSDIDPALLSSETNKPWGRVLLWTVIIVIILLLIATSVMQWRSSTLAQNNIATTEATAERYSDYQLGSTLAVEAIKWEASTQPASTEARVINEADSSESQAIARQPSQREPLDLNQVSPELLAKFEQAIADSDYENTNSDAQSSSLVPPLNELEQTFKRQVPQFSYDGHMYVSDAQQRWVELNKQRFYVGEQFGGVRIERIEPQQLVLSVDGKAFSVEALQDWSGQ</sequence>
<gene>
    <name evidence="3" type="ORF">DEU29_10779</name>
</gene>
<dbReference type="EMBL" id="SNXI01000007">
    <property type="protein sequence ID" value="TDP33259.1"/>
    <property type="molecule type" value="Genomic_DNA"/>
</dbReference>
<dbReference type="GO" id="GO:0015627">
    <property type="term" value="C:type II protein secretion system complex"/>
    <property type="evidence" value="ECO:0007669"/>
    <property type="project" value="InterPro"/>
</dbReference>
<name>A0A4R6PAN0_9GAMM</name>
<keyword evidence="1" id="KW-0472">Membrane</keyword>
<proteinExistence type="predicted"/>
<evidence type="ECO:0000259" key="2">
    <source>
        <dbReference type="Pfam" id="PF16537"/>
    </source>
</evidence>
<dbReference type="Pfam" id="PF16537">
    <property type="entry name" value="T2SSB"/>
    <property type="match status" value="1"/>
</dbReference>
<dbReference type="OrthoDB" id="5432325at2"/>
<protein>
    <submittedName>
        <fullName evidence="3">General secretion pathway protein B</fullName>
    </submittedName>
</protein>